<protein>
    <submittedName>
        <fullName evidence="1">Uncharacterized protein</fullName>
    </submittedName>
</protein>
<gene>
    <name evidence="1" type="ORF">HJC23_001696</name>
</gene>
<reference evidence="1 2" key="1">
    <citation type="journal article" date="2020" name="G3 (Bethesda)">
        <title>Improved Reference Genome for Cyclotella cryptica CCMP332, a Model for Cell Wall Morphogenesis, Salinity Adaptation, and Lipid Production in Diatoms (Bacillariophyta).</title>
        <authorList>
            <person name="Roberts W.R."/>
            <person name="Downey K.M."/>
            <person name="Ruck E.C."/>
            <person name="Traller J.C."/>
            <person name="Alverson A.J."/>
        </authorList>
    </citation>
    <scope>NUCLEOTIDE SEQUENCE [LARGE SCALE GENOMIC DNA]</scope>
    <source>
        <strain evidence="1 2">CCMP332</strain>
    </source>
</reference>
<proteinExistence type="predicted"/>
<organism evidence="1 2">
    <name type="scientific">Cyclotella cryptica</name>
    <dbReference type="NCBI Taxonomy" id="29204"/>
    <lineage>
        <taxon>Eukaryota</taxon>
        <taxon>Sar</taxon>
        <taxon>Stramenopiles</taxon>
        <taxon>Ochrophyta</taxon>
        <taxon>Bacillariophyta</taxon>
        <taxon>Coscinodiscophyceae</taxon>
        <taxon>Thalassiosirophycidae</taxon>
        <taxon>Stephanodiscales</taxon>
        <taxon>Stephanodiscaceae</taxon>
        <taxon>Cyclotella</taxon>
    </lineage>
</organism>
<accession>A0ABD3QK76</accession>
<evidence type="ECO:0000313" key="1">
    <source>
        <dbReference type="EMBL" id="KAL3800859.1"/>
    </source>
</evidence>
<evidence type="ECO:0000313" key="2">
    <source>
        <dbReference type="Proteomes" id="UP001516023"/>
    </source>
</evidence>
<comment type="caution">
    <text evidence="1">The sequence shown here is derived from an EMBL/GenBank/DDBJ whole genome shotgun (WGS) entry which is preliminary data.</text>
</comment>
<keyword evidence="2" id="KW-1185">Reference proteome</keyword>
<sequence>MLRFSMDKEQISDLLTLDQLKSMFEEMLQEEVSRAYSCFAYERRRSKHIMKPRKSSFLRAANRRISDARMNFAAVNACLEGLDSAYDECGEEVLGTYEMLH</sequence>
<dbReference type="Proteomes" id="UP001516023">
    <property type="component" value="Unassembled WGS sequence"/>
</dbReference>
<dbReference type="EMBL" id="JABMIG020000030">
    <property type="protein sequence ID" value="KAL3800859.1"/>
    <property type="molecule type" value="Genomic_DNA"/>
</dbReference>
<dbReference type="AlphaFoldDB" id="A0ABD3QK76"/>
<name>A0ABD3QK76_9STRA</name>